<proteinExistence type="predicted"/>
<evidence type="ECO:0000313" key="1">
    <source>
        <dbReference type="EMBL" id="KAJ4952710.1"/>
    </source>
</evidence>
<dbReference type="AlphaFoldDB" id="A0A9Q0GSG9"/>
<organism evidence="1 2">
    <name type="scientific">Protea cynaroides</name>
    <dbReference type="NCBI Taxonomy" id="273540"/>
    <lineage>
        <taxon>Eukaryota</taxon>
        <taxon>Viridiplantae</taxon>
        <taxon>Streptophyta</taxon>
        <taxon>Embryophyta</taxon>
        <taxon>Tracheophyta</taxon>
        <taxon>Spermatophyta</taxon>
        <taxon>Magnoliopsida</taxon>
        <taxon>Proteales</taxon>
        <taxon>Proteaceae</taxon>
        <taxon>Protea</taxon>
    </lineage>
</organism>
<keyword evidence="2" id="KW-1185">Reference proteome</keyword>
<protein>
    <submittedName>
        <fullName evidence="1">Uncharacterized protein</fullName>
    </submittedName>
</protein>
<dbReference type="EMBL" id="JAMYWD010000012">
    <property type="protein sequence ID" value="KAJ4952710.1"/>
    <property type="molecule type" value="Genomic_DNA"/>
</dbReference>
<dbReference type="OrthoDB" id="1749825at2759"/>
<dbReference type="Proteomes" id="UP001141806">
    <property type="component" value="Unassembled WGS sequence"/>
</dbReference>
<evidence type="ECO:0000313" key="2">
    <source>
        <dbReference type="Proteomes" id="UP001141806"/>
    </source>
</evidence>
<reference evidence="1" key="1">
    <citation type="journal article" date="2023" name="Plant J.">
        <title>The genome of the king protea, Protea cynaroides.</title>
        <authorList>
            <person name="Chang J."/>
            <person name="Duong T.A."/>
            <person name="Schoeman C."/>
            <person name="Ma X."/>
            <person name="Roodt D."/>
            <person name="Barker N."/>
            <person name="Li Z."/>
            <person name="Van de Peer Y."/>
            <person name="Mizrachi E."/>
        </authorList>
    </citation>
    <scope>NUCLEOTIDE SEQUENCE</scope>
    <source>
        <tissue evidence="1">Young leaves</tissue>
    </source>
</reference>
<comment type="caution">
    <text evidence="1">The sequence shown here is derived from an EMBL/GenBank/DDBJ whole genome shotgun (WGS) entry which is preliminary data.</text>
</comment>
<gene>
    <name evidence="1" type="ORF">NE237_029542</name>
</gene>
<accession>A0A9Q0GSG9</accession>
<name>A0A9Q0GSG9_9MAGN</name>
<sequence>MQTNQNFPRHVPLQFVDAISGTCMQTLGPDMTFPASTMHKPGEAHGNPNMFINPTASASTEQHSNISNSSVHQSLPTFPPPLHPICNNQDSYQSFLNFSATCSSLCVSVLLQNPAAHAAACLAASF</sequence>